<reference evidence="1" key="1">
    <citation type="submission" date="2018-05" db="EMBL/GenBank/DDBJ databases">
        <authorList>
            <person name="Lanie J.A."/>
            <person name="Ng W.-L."/>
            <person name="Kazmierczak K.M."/>
            <person name="Andrzejewski T.M."/>
            <person name="Davidsen T.M."/>
            <person name="Wayne K.J."/>
            <person name="Tettelin H."/>
            <person name="Glass J.I."/>
            <person name="Rusch D."/>
            <person name="Podicherti R."/>
            <person name="Tsui H.-C.T."/>
            <person name="Winkler M.E."/>
        </authorList>
    </citation>
    <scope>NUCLEOTIDE SEQUENCE</scope>
</reference>
<name>A0A382JRY0_9ZZZZ</name>
<feature type="non-terminal residue" evidence="1">
    <location>
        <position position="23"/>
    </location>
</feature>
<evidence type="ECO:0000313" key="1">
    <source>
        <dbReference type="EMBL" id="SVC15244.1"/>
    </source>
</evidence>
<gene>
    <name evidence="1" type="ORF">METZ01_LOCUS268098</name>
</gene>
<proteinExistence type="predicted"/>
<accession>A0A382JRY0</accession>
<organism evidence="1">
    <name type="scientific">marine metagenome</name>
    <dbReference type="NCBI Taxonomy" id="408172"/>
    <lineage>
        <taxon>unclassified sequences</taxon>
        <taxon>metagenomes</taxon>
        <taxon>ecological metagenomes</taxon>
    </lineage>
</organism>
<dbReference type="EMBL" id="UINC01076251">
    <property type="protein sequence ID" value="SVC15244.1"/>
    <property type="molecule type" value="Genomic_DNA"/>
</dbReference>
<protein>
    <submittedName>
        <fullName evidence="1">Uncharacterized protein</fullName>
    </submittedName>
</protein>
<dbReference type="AlphaFoldDB" id="A0A382JRY0"/>
<sequence>MDLGLDGTKVMILGASRGIGRMT</sequence>